<dbReference type="Proteomes" id="UP000018050">
    <property type="component" value="Unassembled WGS sequence"/>
</dbReference>
<evidence type="ECO:0000313" key="9">
    <source>
        <dbReference type="Proteomes" id="UP000018050"/>
    </source>
</evidence>
<feature type="region of interest" description="Disordered" evidence="5">
    <location>
        <begin position="1655"/>
        <end position="1704"/>
    </location>
</feature>
<protein>
    <recommendedName>
        <fullName evidence="10">ATP-dependent RNA helicase</fullName>
    </recommendedName>
</protein>
<feature type="region of interest" description="Disordered" evidence="5">
    <location>
        <begin position="2066"/>
        <end position="2100"/>
    </location>
</feature>
<feature type="domain" description="Helicase ATP-binding" evidence="6">
    <location>
        <begin position="41"/>
        <end position="242"/>
    </location>
</feature>
<dbReference type="Gene3D" id="3.40.50.300">
    <property type="entry name" value="P-loop containing nucleotide triphosphate hydrolases"/>
    <property type="match status" value="2"/>
</dbReference>
<feature type="region of interest" description="Disordered" evidence="5">
    <location>
        <begin position="1987"/>
        <end position="2016"/>
    </location>
</feature>
<feature type="region of interest" description="Disordered" evidence="5">
    <location>
        <begin position="1736"/>
        <end position="1768"/>
    </location>
</feature>
<evidence type="ECO:0000259" key="6">
    <source>
        <dbReference type="PROSITE" id="PS51192"/>
    </source>
</evidence>
<dbReference type="GO" id="GO:0005524">
    <property type="term" value="F:ATP binding"/>
    <property type="evidence" value="ECO:0007669"/>
    <property type="project" value="UniProtKB-KW"/>
</dbReference>
<dbReference type="InterPro" id="IPR001650">
    <property type="entry name" value="Helicase_C-like"/>
</dbReference>
<dbReference type="SMART" id="SM00487">
    <property type="entry name" value="DEXDc"/>
    <property type="match status" value="1"/>
</dbReference>
<dbReference type="PANTHER" id="PTHR18934:SF99">
    <property type="entry name" value="ATP-DEPENDENT RNA HELICASE DHX37-RELATED"/>
    <property type="match status" value="1"/>
</dbReference>
<dbReference type="Pfam" id="PF00271">
    <property type="entry name" value="Helicase_C"/>
    <property type="match status" value="1"/>
</dbReference>
<dbReference type="InterPro" id="IPR027417">
    <property type="entry name" value="P-loop_NTPase"/>
</dbReference>
<feature type="compositionally biased region" description="Basic and acidic residues" evidence="5">
    <location>
        <begin position="2734"/>
        <end position="2752"/>
    </location>
</feature>
<dbReference type="GO" id="GO:0004386">
    <property type="term" value="F:helicase activity"/>
    <property type="evidence" value="ECO:0007669"/>
    <property type="project" value="UniProtKB-KW"/>
</dbReference>
<dbReference type="RefSeq" id="XP_013247453.1">
    <property type="nucleotide sequence ID" value="XM_013391999.1"/>
</dbReference>
<dbReference type="VEuPathDB" id="ToxoDB:EAH_00008740"/>
<dbReference type="GO" id="GO:0003723">
    <property type="term" value="F:RNA binding"/>
    <property type="evidence" value="ECO:0007669"/>
    <property type="project" value="TreeGrafter"/>
</dbReference>
<evidence type="ECO:0000256" key="3">
    <source>
        <dbReference type="ARBA" id="ARBA00022806"/>
    </source>
</evidence>
<dbReference type="PROSITE" id="PS51194">
    <property type="entry name" value="HELICASE_CTER"/>
    <property type="match status" value="1"/>
</dbReference>
<dbReference type="CDD" id="cd18791">
    <property type="entry name" value="SF2_C_RHA"/>
    <property type="match status" value="1"/>
</dbReference>
<keyword evidence="9" id="KW-1185">Reference proteome</keyword>
<dbReference type="OMA" id="IPCDICV"/>
<name>U6GV07_EIMAC</name>
<feature type="compositionally biased region" description="Low complexity" evidence="5">
    <location>
        <begin position="1674"/>
        <end position="1684"/>
    </location>
</feature>
<feature type="compositionally biased region" description="Polar residues" evidence="5">
    <location>
        <begin position="2003"/>
        <end position="2016"/>
    </location>
</feature>
<sequence length="2768" mass="307146">MQHSICLAILQFPPIHLTDSVEAAISSDLALPALRVGAELLKIIRSNLVTVVTGSTGCGKTTIVPLLLLLQHKNARVLIALPRRIATQMAAERLRQLLGDERLGQTVGYHVGHEEACKSDETRLLFVTAGMLRKYVTGALRQLHMIGQASFGGGPTTEEVVPGKRLGSIFPYDFVLVDEVHERTIDCDMALLLLKCLVAKMTAAAIRAGMQLPVFRIVVMSATISANDFSTFLAGDSLNIFEAEHAEWMEKTSLLRVKGALQAESLNGTHSASSTVAADLTPAEVQEYEMRERERLISWARNLVVPLNELARLWKSRRSKDSAAIFQERHRPMPSSAPCKRQHWRQISGTASARGNCVEVARRTNFEVEELFWDDIVDLARSSMTATVTDLLDIASPTLLRYMGIDPEGGGICSMVAQQSSADERKARTNLSRGGALPYDSCHGDAGNELNQEDVHAGGGVFCLDKPRLNWWCLESAARLLLLIHVQCLLRNVPQPGVLVFLPGKPEISRMEQALDQAKAEAAVALCSVRDNLQERIRPDSTQESAGPVQLRVNLQILRIHRDAETGDLKRAKQHAPSSTCMKIILATNIAESSITFVDVCIVLDFALVKEKHVHAVTKAHRLQLRWASRAALDQRRGRTGRVRDGTYLCLIPRELYNSLEPFPLPELQRLPLEDVLVDIMAALPGESTDASLFFLSQAQDPPDVGRVYEALCSMEASARGVDKNKLPDAELLRWVVARSARLAFACRLRDRLFPEAAHRMHLQSRSKSELGEWPTVKTDKSEQAPWLQEPQCTGSEDTNSFIWGEFIPCDICVDVVAMLHLHKIHGNRLYQLQNHLTLSADKLQRGDAVQPSDSRFPYSVQAMRQLRRFLAMSGVSVQGVADVASQHQSISRKLARVGILRCTESCRAMPPMSTVSHCNEYKLKEPLGCGIESLVWRLQLVLACACMPFGFSRVRDSPMQAPFNLGQQPKSHFAFNVLCHEAFQERPDLRCHDALVEAAKQSCSEATKSCWRFPSRAWDSPLTFLCMEAPERSSRKQLQRRYSQGAGKFCISDSASGCVCSVSFAEGYSEVPSIRQGHLEGEANSRLSCDTELNKQRWSQQFFNGEMGLLLRSSCSTAFCLRLAVALLRETDPLAFFSDLACTGQLSRDAGRGTRVLLYNSFRTWVDRQRRSHAKLSEEFECMCSRLKSFGVLEDSHVDGWCAGQSRSLGLSRPTACAPRSVPLRDFLPVGMSKRMSSSPEWLDSVRVLEGFICRLLLFAAHSRTTRRLVQLMYTTLLERPQGLRQLLSEQQGNWPIARSEMDMMDRAREELTSIFMHPSISGRLASFVGPLQFFSLSVKGCVPLSDLLLCEGWDFDFKGIRPGVPFGPLIRVQELLGPLLSSGCRALLPTDVQGVAEAVNEFYSSKQVQARQQQARGNSKRAKGGGLLRHLEEQKQGHTPTVSVWTSLVEEAVDSLTAAANAALARQRSTKSGDGTADPIQGVCRLLSAATEATQIVSAYWRCCGLVHAQPNARRVQLLAFGDSHRRALLQWIHRATGGIDLRAAGRRQGELRGPELECINQPLWASMMPFADEQCPPTSAGTGPLPELQVPDAVPRVVSVEEEQIEERLLEAAEKAEHAAGGGFVSAGCLGEIVALAIVAANRLLDFQKEGWDEAQHHRESRSKPRPPAEAPASPATTEDPPLGRVSTGGAGTDSKDTLQDSSSIRKASWFNRKGNSSQLYSVKAEPNSLFGPWHQRDSFHQQEESRAHSHTLESSFAGRREVAQRDAGNTGNLHDLHEAPFSSVSHSFLRAFLVLDEEGRSRRRQRGRPSTARVCRISEQSILHSNGPFYPSSYSREFLLLGLSEWDTSAGLASGGSDLGAASLLPPLPHLEELLLFMLAPVVYILLLNDARSILSDVFNHPDVPITDNCRTGTTKWSVASFEDNDDGAGDSNDNRMPSDKAKGAAGGLDSHESAAGACLDNILGQLLRPKIRLQYKQHLGATTATARLRSRARKPRNASEQPNMSPQNYTASAWDRDAPCWKKLDHAKQQQGQAESAVEASLSPIVVYDLQGAAMDIPERAMTPPSGCPTRTSRSPGLQEGAKKHHHQTQKNKSQGCVHLDSLAMIITESVTSLHAPQAEKTAVLPEGARPSMWGLPVSLLMLRHIPQHPPLSEVQPVEAWRSLPATLLPDYAGKLLLQCANSCCRVPLGHAGDLKRVSRRHPLADGPPWAKLAFKYFLEELASSTIASAESGLPSRRTSVGRYVPESVPGRGTSVQSNFGSPVTTLENTLLEWLQETELLRPEGVMEIRTDTEPAKERELWVMNTAKVLQRQTECKACYVNGVQVAAPGRPCNNWPCVMGRCFRQQLVPLLDDEHASLAKLKLESRLLLTPSSLAFVSTYIRPLLRTRRRLESLLKVKQEEAFQTEASSAKLTQQNRMKQQHSHMVDKFVEWVLCGGPVRHIVGFRIFEFFVFPPDSLVEIAGHTDAQRVYFWRQASSNIVPRNPVDFPRKLSGGPLLSFFDALELGRNNGNRTAEHDGGVLQSPDVFFAAARYIHSYEKGVQQKDLEASITFVDHLAEVIARHCMWTAEKIHLKDSEMYQKFFVESWDILRPVSMGTSAAIAQQPRSHSQSYGHQNASEGGQPISSESNGHLSRTLQTLLTVASPNLQGALIPSDLFDWQTRLLQKQRNAILRHVDTALLSLPKEWLEGSWTISRVVEEQSPIWRWSPDEEETKQQQELNQATQAKRKAEEKDRKMKESKELRKRLEMEALESSKRIRQFR</sequence>
<dbReference type="GeneID" id="25268944"/>
<feature type="compositionally biased region" description="Basic and acidic residues" evidence="5">
    <location>
        <begin position="1937"/>
        <end position="1947"/>
    </location>
</feature>
<dbReference type="GO" id="GO:0016787">
    <property type="term" value="F:hydrolase activity"/>
    <property type="evidence" value="ECO:0007669"/>
    <property type="project" value="UniProtKB-KW"/>
</dbReference>
<dbReference type="PANTHER" id="PTHR18934">
    <property type="entry name" value="ATP-DEPENDENT RNA HELICASE"/>
    <property type="match status" value="1"/>
</dbReference>
<evidence type="ECO:0000256" key="1">
    <source>
        <dbReference type="ARBA" id="ARBA00022741"/>
    </source>
</evidence>
<dbReference type="SMART" id="SM00490">
    <property type="entry name" value="HELICc"/>
    <property type="match status" value="1"/>
</dbReference>
<gene>
    <name evidence="8" type="ORF">EAH_00008740</name>
</gene>
<feature type="compositionally biased region" description="Basic and acidic residues" evidence="5">
    <location>
        <begin position="1738"/>
        <end position="1755"/>
    </location>
</feature>
<reference evidence="8" key="2">
    <citation type="submission" date="2013-10" db="EMBL/GenBank/DDBJ databases">
        <authorList>
            <person name="Aslett M."/>
        </authorList>
    </citation>
    <scope>NUCLEOTIDE SEQUENCE</scope>
    <source>
        <strain evidence="8">Houghton</strain>
    </source>
</reference>
<keyword evidence="1" id="KW-0547">Nucleotide-binding</keyword>
<feature type="region of interest" description="Disordered" evidence="5">
    <location>
        <begin position="2244"/>
        <end position="2265"/>
    </location>
</feature>
<evidence type="ECO:0000259" key="7">
    <source>
        <dbReference type="PROSITE" id="PS51194"/>
    </source>
</evidence>
<accession>U6GV07</accession>
<evidence type="ECO:0000256" key="4">
    <source>
        <dbReference type="ARBA" id="ARBA00022840"/>
    </source>
</evidence>
<feature type="region of interest" description="Disordered" evidence="5">
    <location>
        <begin position="767"/>
        <end position="795"/>
    </location>
</feature>
<dbReference type="SUPFAM" id="SSF52540">
    <property type="entry name" value="P-loop containing nucleoside triphosphate hydrolases"/>
    <property type="match status" value="1"/>
</dbReference>
<evidence type="ECO:0000256" key="2">
    <source>
        <dbReference type="ARBA" id="ARBA00022801"/>
    </source>
</evidence>
<keyword evidence="4" id="KW-0067">ATP-binding</keyword>
<feature type="region of interest" description="Disordered" evidence="5">
    <location>
        <begin position="1925"/>
        <end position="1953"/>
    </location>
</feature>
<evidence type="ECO:0000256" key="5">
    <source>
        <dbReference type="SAM" id="MobiDB-lite"/>
    </source>
</evidence>
<organism evidence="8 9">
    <name type="scientific">Eimeria acervulina</name>
    <name type="common">Coccidian parasite</name>
    <dbReference type="NCBI Taxonomy" id="5801"/>
    <lineage>
        <taxon>Eukaryota</taxon>
        <taxon>Sar</taxon>
        <taxon>Alveolata</taxon>
        <taxon>Apicomplexa</taxon>
        <taxon>Conoidasida</taxon>
        <taxon>Coccidia</taxon>
        <taxon>Eucoccidiorida</taxon>
        <taxon>Eimeriorina</taxon>
        <taxon>Eimeriidae</taxon>
        <taxon>Eimeria</taxon>
    </lineage>
</organism>
<evidence type="ECO:0000313" key="8">
    <source>
        <dbReference type="EMBL" id="CDI83412.1"/>
    </source>
</evidence>
<dbReference type="CDD" id="cd17917">
    <property type="entry name" value="DEXHc_RHA-like"/>
    <property type="match status" value="1"/>
</dbReference>
<feature type="region of interest" description="Disordered" evidence="5">
    <location>
        <begin position="2713"/>
        <end position="2752"/>
    </location>
</feature>
<feature type="domain" description="Helicase C-terminal" evidence="7">
    <location>
        <begin position="485"/>
        <end position="684"/>
    </location>
</feature>
<evidence type="ECO:0008006" key="10">
    <source>
        <dbReference type="Google" id="ProtNLM"/>
    </source>
</evidence>
<keyword evidence="2" id="KW-0378">Hydrolase</keyword>
<dbReference type="EMBL" id="HG673411">
    <property type="protein sequence ID" value="CDI83412.1"/>
    <property type="molecule type" value="Genomic_DNA"/>
</dbReference>
<feature type="region of interest" description="Disordered" evidence="5">
    <location>
        <begin position="2607"/>
        <end position="2637"/>
    </location>
</feature>
<reference evidence="8" key="1">
    <citation type="submission" date="2013-10" db="EMBL/GenBank/DDBJ databases">
        <title>Genomic analysis of the causative agents of coccidiosis in chickens.</title>
        <authorList>
            <person name="Reid A.J."/>
            <person name="Blake D."/>
            <person name="Billington K."/>
            <person name="Browne H."/>
            <person name="Dunn M."/>
            <person name="Hung S."/>
            <person name="Kawahara F."/>
            <person name="Miranda-Saavedra D."/>
            <person name="Mourier T."/>
            <person name="Nagra H."/>
            <person name="Otto T.D."/>
            <person name="Rawlings N."/>
            <person name="Sanchez A."/>
            <person name="Sanders M."/>
            <person name="Subramaniam C."/>
            <person name="Tay Y."/>
            <person name="Dear P."/>
            <person name="Doerig C."/>
            <person name="Gruber A."/>
            <person name="Parkinson J."/>
            <person name="Shirley M."/>
            <person name="Wan K.L."/>
            <person name="Berriman M."/>
            <person name="Tomley F."/>
            <person name="Pain A."/>
        </authorList>
    </citation>
    <scope>NUCLEOTIDE SEQUENCE</scope>
    <source>
        <strain evidence="8">Houghton</strain>
    </source>
</reference>
<dbReference type="InterPro" id="IPR014001">
    <property type="entry name" value="Helicase_ATP-bd"/>
</dbReference>
<keyword evidence="3" id="KW-0347">Helicase</keyword>
<proteinExistence type="predicted"/>
<dbReference type="OrthoDB" id="5600252at2759"/>
<dbReference type="PROSITE" id="PS51192">
    <property type="entry name" value="HELICASE_ATP_BIND_1"/>
    <property type="match status" value="1"/>
</dbReference>